<dbReference type="GO" id="GO:0003677">
    <property type="term" value="F:DNA binding"/>
    <property type="evidence" value="ECO:0007669"/>
    <property type="project" value="UniProtKB-KW"/>
</dbReference>
<dbReference type="Proteomes" id="UP001364764">
    <property type="component" value="Chromosome"/>
</dbReference>
<name>A0ABD8ASU3_PAEAM</name>
<feature type="modified residue" description="4-aspartylphosphate" evidence="5">
    <location>
        <position position="72"/>
    </location>
</feature>
<evidence type="ECO:0000313" key="9">
    <source>
        <dbReference type="Proteomes" id="UP001364764"/>
    </source>
</evidence>
<feature type="domain" description="Response regulatory" evidence="7">
    <location>
        <begin position="20"/>
        <end position="137"/>
    </location>
</feature>
<dbReference type="GO" id="GO:0006355">
    <property type="term" value="P:regulation of DNA-templated transcription"/>
    <property type="evidence" value="ECO:0007669"/>
    <property type="project" value="UniProtKB-ARBA"/>
</dbReference>
<dbReference type="PRINTS" id="PR00038">
    <property type="entry name" value="HTHLUXR"/>
</dbReference>
<reference evidence="8 9" key="1">
    <citation type="submission" date="2024-02" db="EMBL/GenBank/DDBJ databases">
        <title>Complete sequences of two Paenibacillus sp. strains and one Lysinibacillus strain isolated from the environment on STAA medium highlight biotechnological potential.</title>
        <authorList>
            <person name="Attere S.A."/>
            <person name="Piche L.C."/>
            <person name="Intertaglia L."/>
            <person name="Lami R."/>
            <person name="Charette S.J."/>
            <person name="Vincent A.T."/>
        </authorList>
    </citation>
    <scope>NUCLEOTIDE SEQUENCE [LARGE SCALE GENOMIC DNA]</scope>
    <source>
        <strain evidence="8 9">Y5S-7</strain>
    </source>
</reference>
<evidence type="ECO:0000256" key="3">
    <source>
        <dbReference type="ARBA" id="ARBA00023125"/>
    </source>
</evidence>
<evidence type="ECO:0000259" key="6">
    <source>
        <dbReference type="PROSITE" id="PS50043"/>
    </source>
</evidence>
<evidence type="ECO:0000256" key="1">
    <source>
        <dbReference type="ARBA" id="ARBA00022553"/>
    </source>
</evidence>
<proteinExistence type="predicted"/>
<accession>A0ABD8ASU3</accession>
<protein>
    <submittedName>
        <fullName evidence="8">Response regulator transcription factor</fullName>
    </submittedName>
</protein>
<dbReference type="RefSeq" id="WP_076319183.1">
    <property type="nucleotide sequence ID" value="NZ_CP145892.1"/>
</dbReference>
<dbReference type="InterPro" id="IPR011006">
    <property type="entry name" value="CheY-like_superfamily"/>
</dbReference>
<dbReference type="SUPFAM" id="SSF52172">
    <property type="entry name" value="CheY-like"/>
    <property type="match status" value="1"/>
</dbReference>
<dbReference type="InterPro" id="IPR039420">
    <property type="entry name" value="WalR-like"/>
</dbReference>
<dbReference type="SMART" id="SM00448">
    <property type="entry name" value="REC"/>
    <property type="match status" value="1"/>
</dbReference>
<dbReference type="SUPFAM" id="SSF46894">
    <property type="entry name" value="C-terminal effector domain of the bipartite response regulators"/>
    <property type="match status" value="1"/>
</dbReference>
<evidence type="ECO:0000256" key="4">
    <source>
        <dbReference type="ARBA" id="ARBA00023163"/>
    </source>
</evidence>
<keyword evidence="2" id="KW-0805">Transcription regulation</keyword>
<dbReference type="Pfam" id="PF00196">
    <property type="entry name" value="GerE"/>
    <property type="match status" value="1"/>
</dbReference>
<keyword evidence="1 5" id="KW-0597">Phosphoprotein</keyword>
<dbReference type="InterPro" id="IPR016032">
    <property type="entry name" value="Sig_transdc_resp-reg_C-effctor"/>
</dbReference>
<dbReference type="InterPro" id="IPR001789">
    <property type="entry name" value="Sig_transdc_resp-reg_receiver"/>
</dbReference>
<dbReference type="PROSITE" id="PS50110">
    <property type="entry name" value="RESPONSE_REGULATORY"/>
    <property type="match status" value="1"/>
</dbReference>
<feature type="domain" description="HTH luxR-type" evidence="6">
    <location>
        <begin position="165"/>
        <end position="229"/>
    </location>
</feature>
<dbReference type="EMBL" id="CP145892">
    <property type="protein sequence ID" value="WWP20059.1"/>
    <property type="molecule type" value="Genomic_DNA"/>
</dbReference>
<dbReference type="SMART" id="SM00421">
    <property type="entry name" value="HTH_LUXR"/>
    <property type="match status" value="1"/>
</dbReference>
<evidence type="ECO:0000313" key="8">
    <source>
        <dbReference type="EMBL" id="WWP20059.1"/>
    </source>
</evidence>
<evidence type="ECO:0000256" key="5">
    <source>
        <dbReference type="PROSITE-ProRule" id="PRU00169"/>
    </source>
</evidence>
<dbReference type="InterPro" id="IPR058245">
    <property type="entry name" value="NreC/VraR/RcsB-like_REC"/>
</dbReference>
<dbReference type="CDD" id="cd06170">
    <property type="entry name" value="LuxR_C_like"/>
    <property type="match status" value="1"/>
</dbReference>
<dbReference type="PANTHER" id="PTHR43214:SF40">
    <property type="entry name" value="TRANSCRIPTIONAL REGULATORY PROTEIN LNRK"/>
    <property type="match status" value="1"/>
</dbReference>
<dbReference type="InterPro" id="IPR000792">
    <property type="entry name" value="Tscrpt_reg_LuxR_C"/>
</dbReference>
<gene>
    <name evidence="8" type="ORF">V6668_27135</name>
</gene>
<keyword evidence="4" id="KW-0804">Transcription</keyword>
<dbReference type="Pfam" id="PF00072">
    <property type="entry name" value="Response_reg"/>
    <property type="match status" value="1"/>
</dbReference>
<dbReference type="CDD" id="cd17535">
    <property type="entry name" value="REC_NarL-like"/>
    <property type="match status" value="1"/>
</dbReference>
<dbReference type="PANTHER" id="PTHR43214">
    <property type="entry name" value="TWO-COMPONENT RESPONSE REGULATOR"/>
    <property type="match status" value="1"/>
</dbReference>
<keyword evidence="3" id="KW-0238">DNA-binding</keyword>
<evidence type="ECO:0000259" key="7">
    <source>
        <dbReference type="PROSITE" id="PS50110"/>
    </source>
</evidence>
<dbReference type="Gene3D" id="3.40.50.2300">
    <property type="match status" value="1"/>
</dbReference>
<dbReference type="GeneID" id="93479226"/>
<organism evidence="8 9">
    <name type="scientific">Paenibacillus amylolyticus</name>
    <dbReference type="NCBI Taxonomy" id="1451"/>
    <lineage>
        <taxon>Bacteria</taxon>
        <taxon>Bacillati</taxon>
        <taxon>Bacillota</taxon>
        <taxon>Bacilli</taxon>
        <taxon>Bacillales</taxon>
        <taxon>Paenibacillaceae</taxon>
        <taxon>Paenibacillus</taxon>
    </lineage>
</organism>
<evidence type="ECO:0000256" key="2">
    <source>
        <dbReference type="ARBA" id="ARBA00023015"/>
    </source>
</evidence>
<sequence length="229" mass="25212">MSERNDVNNKNDSGQLPLIRLILADDDYFIRESLKVLLGLDSGIFVTGTASNGQEALELLESGTSADVVLMDIRMPECDGVEGTKRIKSRFPEIQVLMLTTFDDDEYIIQALQNGASGYLLKNVPPERIIQGIKTVHNGDMLIHPDIARKLAGLLRPAAIPLTQNPIEAYGLTRMELAVAEAISEGLSNKEIAAKLFLSEGTVKNYVTDILGKLSLRDRTQIAIFMLKQ</sequence>
<dbReference type="AlphaFoldDB" id="A0ABD8ASU3"/>
<dbReference type="PROSITE" id="PS50043">
    <property type="entry name" value="HTH_LUXR_2"/>
    <property type="match status" value="1"/>
</dbReference>